<evidence type="ECO:0000313" key="1">
    <source>
        <dbReference type="EMBL" id="CCO11136.2"/>
    </source>
</evidence>
<keyword evidence="2" id="KW-1185">Reference proteome</keyword>
<dbReference type="EMBL" id="HE999757">
    <property type="protein sequence ID" value="CCO11136.2"/>
    <property type="molecule type" value="Genomic_DNA"/>
</dbReference>
<dbReference type="HOGENOM" id="CLU_2205289_0_0_9"/>
<reference evidence="2" key="1">
    <citation type="journal article" date="2013" name="Genome Announc.">
        <title>Complete Chromosome Sequence of Carnobacterium maltaromaticum LMA 28.</title>
        <authorList>
            <person name="Cailliez-Grimal C."/>
            <person name="Chaillou S."/>
            <person name="Anba-Mondoloni J."/>
            <person name="Loux V."/>
            <person name="Afzal M.I."/>
            <person name="Rahman A."/>
            <person name="Kergourlay G."/>
            <person name="Champomier-Verges M.C."/>
            <person name="Zagorec M."/>
            <person name="Dalgaard P."/>
            <person name="Leisner J.J."/>
            <person name="Prevost H."/>
            <person name="Revol-Junelles A.M."/>
            <person name="Borges F."/>
        </authorList>
    </citation>
    <scope>NUCLEOTIDE SEQUENCE</scope>
    <source>
        <strain evidence="2">LMA28</strain>
    </source>
</reference>
<gene>
    <name evidence="1" type="primary">htpG</name>
    <name evidence="1" type="ORF">BN424_1695</name>
</gene>
<dbReference type="Proteomes" id="UP000000212">
    <property type="component" value="Chromosome"/>
</dbReference>
<dbReference type="AlphaFoldDB" id="K8ERE5"/>
<organism evidence="1 2">
    <name type="scientific">Carnobacterium maltaromaticum LMA28</name>
    <dbReference type="NCBI Taxonomy" id="1234679"/>
    <lineage>
        <taxon>Bacteria</taxon>
        <taxon>Bacillati</taxon>
        <taxon>Bacillota</taxon>
        <taxon>Bacilli</taxon>
        <taxon>Lactobacillales</taxon>
        <taxon>Carnobacteriaceae</taxon>
        <taxon>Carnobacterium</taxon>
    </lineage>
</organism>
<dbReference type="Gene3D" id="1.20.120.790">
    <property type="entry name" value="Heat shock protein 90, C-terminal domain"/>
    <property type="match status" value="1"/>
</dbReference>
<dbReference type="eggNOG" id="COG0326">
    <property type="taxonomic scope" value="Bacteria"/>
</dbReference>
<name>K8ERE5_CARML</name>
<dbReference type="RefSeq" id="WP_015076391.1">
    <property type="nucleotide sequence ID" value="NC_019425.2"/>
</dbReference>
<sequence length="107" mass="12285">MPMVLLSNHLTQNQRELERTAEESNQLFGGILEDLMLEADQLPPAKLYLNYDNPLVKRIFEKKQPAGIKNIIEVLYIQALLLGHYPLKKKELNLLNSSLLGLLDQFI</sequence>
<evidence type="ECO:0000313" key="2">
    <source>
        <dbReference type="Proteomes" id="UP000000212"/>
    </source>
</evidence>
<protein>
    <submittedName>
        <fullName evidence="1">Chaperone/heat shock domain protein</fullName>
    </submittedName>
</protein>
<dbReference type="KEGG" id="cml:BN424_1695"/>
<proteinExistence type="predicted"/>
<accession>K8ERE5</accession>
<dbReference type="STRING" id="1234679.BN424_1695"/>
<dbReference type="InterPro" id="IPR037196">
    <property type="entry name" value="HSP90_C"/>
</dbReference>